<sequence>MPLFKEAEITEKFIENSGRVFLESGVDKPFGQVNIMEWLGCSKSKATNVMNAMKAPQQNNLAIPMLSFYNILKCKGNGSIV</sequence>
<evidence type="ECO:0000313" key="1">
    <source>
        <dbReference type="EMBL" id="MCZ7694215.1"/>
    </source>
</evidence>
<reference evidence="1" key="1">
    <citation type="submission" date="2022-12" db="EMBL/GenBank/DDBJ databases">
        <title>Genome of R. gnavus strain RSHDN_123.</title>
        <authorList>
            <person name="Abdugheni R."/>
        </authorList>
    </citation>
    <scope>NUCLEOTIDE SEQUENCE</scope>
    <source>
        <strain evidence="1">RSHDN_123</strain>
    </source>
</reference>
<organism evidence="1 2">
    <name type="scientific">Mediterraneibacter gnavus</name>
    <name type="common">Ruminococcus gnavus</name>
    <dbReference type="NCBI Taxonomy" id="33038"/>
    <lineage>
        <taxon>Bacteria</taxon>
        <taxon>Bacillati</taxon>
        <taxon>Bacillota</taxon>
        <taxon>Clostridia</taxon>
        <taxon>Lachnospirales</taxon>
        <taxon>Lachnospiraceae</taxon>
        <taxon>Mediterraneibacter</taxon>
    </lineage>
</organism>
<accession>A0A9X3HEQ5</accession>
<comment type="caution">
    <text evidence="1">The sequence shown here is derived from an EMBL/GenBank/DDBJ whole genome shotgun (WGS) entry which is preliminary data.</text>
</comment>
<gene>
    <name evidence="1" type="ORF">O8D18_09185</name>
</gene>
<dbReference type="RefSeq" id="WP_269763572.1">
    <property type="nucleotide sequence ID" value="NZ_JAPZED010000008.1"/>
</dbReference>
<dbReference type="EMBL" id="JAPZED010000008">
    <property type="protein sequence ID" value="MCZ7694215.1"/>
    <property type="molecule type" value="Genomic_DNA"/>
</dbReference>
<proteinExistence type="predicted"/>
<protein>
    <submittedName>
        <fullName evidence="1">Uncharacterized protein</fullName>
    </submittedName>
</protein>
<name>A0A9X3HEQ5_MEDGN</name>
<dbReference type="Proteomes" id="UP001148455">
    <property type="component" value="Unassembled WGS sequence"/>
</dbReference>
<dbReference type="AlphaFoldDB" id="A0A9X3HEQ5"/>
<evidence type="ECO:0000313" key="2">
    <source>
        <dbReference type="Proteomes" id="UP001148455"/>
    </source>
</evidence>